<evidence type="ECO:0000313" key="3">
    <source>
        <dbReference type="Proteomes" id="UP000018745"/>
    </source>
</evidence>
<keyword evidence="3" id="KW-1185">Reference proteome</keyword>
<protein>
    <submittedName>
        <fullName evidence="1">Uncharacterized protein</fullName>
    </submittedName>
</protein>
<dbReference type="Proteomes" id="UP000018745">
    <property type="component" value="Chromosome"/>
</dbReference>
<dbReference type="EMBL" id="CP006935">
    <property type="protein sequence ID" value="AHC40417.1"/>
    <property type="molecule type" value="Genomic_DNA"/>
</dbReference>
<proteinExistence type="predicted"/>
<organism evidence="1 3">
    <name type="scientific">Mycoplasma ovis str. Michigan</name>
    <dbReference type="NCBI Taxonomy" id="1415773"/>
    <lineage>
        <taxon>Bacteria</taxon>
        <taxon>Bacillati</taxon>
        <taxon>Mycoplasmatota</taxon>
        <taxon>Mollicutes</taxon>
        <taxon>Mycoplasmataceae</taxon>
        <taxon>Mycoplasma</taxon>
    </lineage>
</organism>
<reference evidence="1 3" key="1">
    <citation type="journal article" date="2014" name="Genome Announc.">
        <title>Complete Genome Sequence of Mycoplasma ovis Strain Michigan, a Hemoplasma of Sheep with Two Distinct 16S rRNA Genes.</title>
        <authorList>
            <person name="Deshuillers P.L."/>
            <person name="Santos A.P."/>
            <person name="do Nascimento N.C."/>
            <person name="Hampel J.A."/>
            <person name="Bergin I.L."/>
            <person name="Dyson M.C."/>
            <person name="Messick J.B."/>
        </authorList>
    </citation>
    <scope>NUCLEOTIDE SEQUENCE [LARGE SCALE GENOMIC DNA]</scope>
    <source>
        <strain evidence="1 3">Michigan</strain>
    </source>
</reference>
<dbReference type="EMBL" id="CP006935">
    <property type="protein sequence ID" value="AHC40410.1"/>
    <property type="molecule type" value="Genomic_DNA"/>
</dbReference>
<evidence type="ECO:0000313" key="1">
    <source>
        <dbReference type="EMBL" id="AHC40410.1"/>
    </source>
</evidence>
<dbReference type="RefSeq" id="WP_024071424.1">
    <property type="nucleotide sequence ID" value="NC_023062.1"/>
</dbReference>
<sequence length="216" mass="24443">MKFVVPFLDLFAGGKIATATPILFSSDVFLIFSRDWTRKVSSGPIMICETQDSNKDKYQVDLVFQEGWSSSKDDFSQEESLKDLVFDFVDLKTGKSVNRLGQILPTGEKFQLVISWISDRWGVSFQSKLNKYASRSGDWTSLDCTTNNFAVEGKACDTACTSGMCNQARDFKDIKFDYDAGNNKTSSRKISRVISITSWSNLKWKESFKTEVVFAR</sequence>
<gene>
    <name evidence="1" type="ORF">OVS_03290</name>
    <name evidence="2" type="ORF">OVS_03325</name>
</gene>
<accession>A0ABN4BLV4</accession>
<evidence type="ECO:0000313" key="2">
    <source>
        <dbReference type="EMBL" id="AHC40417.1"/>
    </source>
</evidence>
<name>A0ABN4BLV4_9MOLU</name>